<proteinExistence type="predicted"/>
<organism evidence="1">
    <name type="scientific">Oceaniferula spumae</name>
    <dbReference type="NCBI Taxonomy" id="2979115"/>
    <lineage>
        <taxon>Bacteria</taxon>
        <taxon>Pseudomonadati</taxon>
        <taxon>Verrucomicrobiota</taxon>
        <taxon>Verrucomicrobiia</taxon>
        <taxon>Verrucomicrobiales</taxon>
        <taxon>Verrucomicrobiaceae</taxon>
        <taxon>Oceaniferula</taxon>
    </lineage>
</organism>
<evidence type="ECO:0000313" key="1">
    <source>
        <dbReference type="EMBL" id="BDS07322.1"/>
    </source>
</evidence>
<name>A0AAT9FN32_9BACT</name>
<gene>
    <name evidence="1" type="ORF">NT6N_23620</name>
</gene>
<dbReference type="EMBL" id="AP026866">
    <property type="protein sequence ID" value="BDS07322.1"/>
    <property type="molecule type" value="Genomic_DNA"/>
</dbReference>
<dbReference type="AlphaFoldDB" id="A0AAT9FN32"/>
<reference evidence="1" key="1">
    <citation type="submission" date="2024-07" db="EMBL/GenBank/DDBJ databases">
        <title>Complete genome sequence of Verrucomicrobiaceae bacterium NT6N.</title>
        <authorList>
            <person name="Huang C."/>
            <person name="Takami H."/>
            <person name="Hamasaki K."/>
        </authorList>
    </citation>
    <scope>NUCLEOTIDE SEQUENCE</scope>
    <source>
        <strain evidence="1">NT6N</strain>
    </source>
</reference>
<dbReference type="KEGG" id="osu:NT6N_23620"/>
<protein>
    <submittedName>
        <fullName evidence="1">Uncharacterized protein</fullName>
    </submittedName>
</protein>
<sequence>MTLANNMHPPHLIKSRTIKWLNGVILQSNRILSAPTDESANRIGCDAHFFAISLGSLLYWLSKTDLASVSYSAEIKDIQNQLAEGKNIRDMLEHDGDYIIGRGRNQGDYEITTKVNNGFTEIKGLAPFTLLRTNEGVSLGGRISIELSLNLATKLLQKMS</sequence>
<accession>A0AAT9FN32</accession>